<evidence type="ECO:0000313" key="1">
    <source>
        <dbReference type="EMBL" id="MBX23742.1"/>
    </source>
</evidence>
<accession>A0A2P2M0K0</accession>
<keyword evidence="1" id="KW-0808">Transferase</keyword>
<protein>
    <submittedName>
        <fullName evidence="1">UTP-glucose-1-phosphate uridylyltransferase</fullName>
    </submittedName>
</protein>
<dbReference type="AlphaFoldDB" id="A0A2P2M0K0"/>
<name>A0A2P2M0K0_RHIMU</name>
<sequence length="37" mass="4179">MISCLCHVKDRRARMDGILQDMVMCSHPCITVASLML</sequence>
<organism evidence="1">
    <name type="scientific">Rhizophora mucronata</name>
    <name type="common">Asiatic mangrove</name>
    <dbReference type="NCBI Taxonomy" id="61149"/>
    <lineage>
        <taxon>Eukaryota</taxon>
        <taxon>Viridiplantae</taxon>
        <taxon>Streptophyta</taxon>
        <taxon>Embryophyta</taxon>
        <taxon>Tracheophyta</taxon>
        <taxon>Spermatophyta</taxon>
        <taxon>Magnoliopsida</taxon>
        <taxon>eudicotyledons</taxon>
        <taxon>Gunneridae</taxon>
        <taxon>Pentapetalae</taxon>
        <taxon>rosids</taxon>
        <taxon>fabids</taxon>
        <taxon>Malpighiales</taxon>
        <taxon>Rhizophoraceae</taxon>
        <taxon>Rhizophora</taxon>
    </lineage>
</organism>
<dbReference type="EMBL" id="GGEC01043258">
    <property type="protein sequence ID" value="MBX23742.1"/>
    <property type="molecule type" value="Transcribed_RNA"/>
</dbReference>
<dbReference type="GO" id="GO:0016779">
    <property type="term" value="F:nucleotidyltransferase activity"/>
    <property type="evidence" value="ECO:0007669"/>
    <property type="project" value="UniProtKB-KW"/>
</dbReference>
<proteinExistence type="predicted"/>
<reference evidence="1" key="1">
    <citation type="submission" date="2018-02" db="EMBL/GenBank/DDBJ databases">
        <title>Rhizophora mucronata_Transcriptome.</title>
        <authorList>
            <person name="Meera S.P."/>
            <person name="Sreeshan A."/>
            <person name="Augustine A."/>
        </authorList>
    </citation>
    <scope>NUCLEOTIDE SEQUENCE</scope>
    <source>
        <tissue evidence="1">Leaf</tissue>
    </source>
</reference>
<keyword evidence="1" id="KW-0548">Nucleotidyltransferase</keyword>